<evidence type="ECO:0000256" key="4">
    <source>
        <dbReference type="ARBA" id="ARBA00022898"/>
    </source>
</evidence>
<evidence type="ECO:0000256" key="13">
    <source>
        <dbReference type="RuleBase" id="RU004106"/>
    </source>
</evidence>
<evidence type="ECO:0000256" key="2">
    <source>
        <dbReference type="ARBA" id="ARBA00009320"/>
    </source>
</evidence>
<dbReference type="InterPro" id="IPR018300">
    <property type="entry name" value="Aminotrans_IV_CS"/>
</dbReference>
<protein>
    <recommendedName>
        <fullName evidence="11 12">Aminodeoxychorismate lyase</fullName>
        <ecNumber evidence="8 12">4.1.3.38</ecNumber>
    </recommendedName>
</protein>
<dbReference type="GO" id="GO:0008696">
    <property type="term" value="F:4-amino-4-deoxychorismate lyase activity"/>
    <property type="evidence" value="ECO:0007669"/>
    <property type="project" value="UniProtKB-UniRule"/>
</dbReference>
<evidence type="ECO:0000256" key="1">
    <source>
        <dbReference type="ARBA" id="ARBA00001933"/>
    </source>
</evidence>
<evidence type="ECO:0000313" key="16">
    <source>
        <dbReference type="Proteomes" id="UP000037515"/>
    </source>
</evidence>
<reference evidence="16" key="1">
    <citation type="submission" date="2015-08" db="EMBL/GenBank/DDBJ databases">
        <title>Vibrio galatheae sp. nov., a novel member of the Vibrionaceae family isolated from the Solomon Islands.</title>
        <authorList>
            <person name="Giubergia S."/>
            <person name="Machado H."/>
            <person name="Mateiu R.V."/>
            <person name="Gram L."/>
        </authorList>
    </citation>
    <scope>NUCLEOTIDE SEQUENCE [LARGE SCALE GENOMIC DNA]</scope>
    <source>
        <strain evidence="16">DSM 19584</strain>
    </source>
</reference>
<name>A0A0M0HNQ9_VIBNE</name>
<evidence type="ECO:0000256" key="8">
    <source>
        <dbReference type="ARBA" id="ARBA00035676"/>
    </source>
</evidence>
<dbReference type="AlphaFoldDB" id="A0A0M0HNQ9"/>
<dbReference type="Pfam" id="PF01063">
    <property type="entry name" value="Aminotran_4"/>
    <property type="match status" value="1"/>
</dbReference>
<dbReference type="Proteomes" id="UP000037515">
    <property type="component" value="Unassembled WGS sequence"/>
</dbReference>
<evidence type="ECO:0000256" key="7">
    <source>
        <dbReference type="ARBA" id="ARBA00035633"/>
    </source>
</evidence>
<keyword evidence="6 15" id="KW-0456">Lyase</keyword>
<evidence type="ECO:0000256" key="11">
    <source>
        <dbReference type="ARBA" id="ARBA00069174"/>
    </source>
</evidence>
<dbReference type="GO" id="GO:0046656">
    <property type="term" value="P:folic acid biosynthetic process"/>
    <property type="evidence" value="ECO:0007669"/>
    <property type="project" value="UniProtKB-KW"/>
</dbReference>
<dbReference type="InterPro" id="IPR043132">
    <property type="entry name" value="BCAT-like_C"/>
</dbReference>
<evidence type="ECO:0000256" key="6">
    <source>
        <dbReference type="ARBA" id="ARBA00023239"/>
    </source>
</evidence>
<comment type="function">
    <text evidence="10">Involved in the biosynthesis of p-aminobenzoate (PABA), a precursor of tetrahydrofolate. Converts 4-amino-4-deoxychorismate into 4-aminobenzoate (PABA) and pyruvate.</text>
</comment>
<dbReference type="RefSeq" id="WP_053395740.1">
    <property type="nucleotide sequence ID" value="NZ_LHPJ01000007.1"/>
</dbReference>
<comment type="cofactor">
    <cofactor evidence="1 14">
        <name>pyridoxal 5'-phosphate</name>
        <dbReference type="ChEBI" id="CHEBI:597326"/>
    </cofactor>
</comment>
<comment type="subunit">
    <text evidence="3">Homodimer.</text>
</comment>
<dbReference type="PATRIC" id="fig|693.5.peg.2138"/>
<evidence type="ECO:0000256" key="3">
    <source>
        <dbReference type="ARBA" id="ARBA00011738"/>
    </source>
</evidence>
<gene>
    <name evidence="15" type="ORF">AKJ17_10445</name>
</gene>
<dbReference type="InterPro" id="IPR036038">
    <property type="entry name" value="Aminotransferase-like"/>
</dbReference>
<dbReference type="NCBIfam" id="TIGR03461">
    <property type="entry name" value="pabC_Proteo"/>
    <property type="match status" value="1"/>
</dbReference>
<keyword evidence="5" id="KW-0289">Folate biosynthesis</keyword>
<dbReference type="InterPro" id="IPR001544">
    <property type="entry name" value="Aminotrans_IV"/>
</dbReference>
<proteinExistence type="inferred from homology"/>
<dbReference type="Gene3D" id="3.30.470.10">
    <property type="match status" value="1"/>
</dbReference>
<dbReference type="InterPro" id="IPR050571">
    <property type="entry name" value="Class-IV_PLP-Dep_Aminotrnsfr"/>
</dbReference>
<keyword evidence="4 14" id="KW-0663">Pyridoxal phosphate</keyword>
<dbReference type="EMBL" id="LHPJ01000007">
    <property type="protein sequence ID" value="KOO03750.1"/>
    <property type="molecule type" value="Genomic_DNA"/>
</dbReference>
<dbReference type="CDD" id="cd01559">
    <property type="entry name" value="ADCL_like"/>
    <property type="match status" value="1"/>
</dbReference>
<dbReference type="PANTHER" id="PTHR42743">
    <property type="entry name" value="AMINO-ACID AMINOTRANSFERASE"/>
    <property type="match status" value="1"/>
</dbReference>
<organism evidence="15 16">
    <name type="scientific">Vibrio nereis</name>
    <dbReference type="NCBI Taxonomy" id="693"/>
    <lineage>
        <taxon>Bacteria</taxon>
        <taxon>Pseudomonadati</taxon>
        <taxon>Pseudomonadota</taxon>
        <taxon>Gammaproteobacteria</taxon>
        <taxon>Vibrionales</taxon>
        <taxon>Vibrionaceae</taxon>
        <taxon>Vibrio</taxon>
    </lineage>
</organism>
<keyword evidence="16" id="KW-1185">Reference proteome</keyword>
<dbReference type="FunFam" id="3.20.10.10:FF:000002">
    <property type="entry name" value="D-alanine aminotransferase"/>
    <property type="match status" value="1"/>
</dbReference>
<dbReference type="GO" id="GO:0005829">
    <property type="term" value="C:cytosol"/>
    <property type="evidence" value="ECO:0007669"/>
    <property type="project" value="TreeGrafter"/>
</dbReference>
<dbReference type="InterPro" id="IPR017824">
    <property type="entry name" value="Aminodeoxychorismate_lyase_IV"/>
</dbReference>
<dbReference type="STRING" id="693.AKJ17_10445"/>
<evidence type="ECO:0000256" key="12">
    <source>
        <dbReference type="NCBIfam" id="TIGR03461"/>
    </source>
</evidence>
<accession>A0A0M0HNQ9</accession>
<evidence type="ECO:0000256" key="5">
    <source>
        <dbReference type="ARBA" id="ARBA00022909"/>
    </source>
</evidence>
<comment type="similarity">
    <text evidence="2 13">Belongs to the class-IV pyridoxal-phosphate-dependent aminotransferase family.</text>
</comment>
<comment type="caution">
    <text evidence="15">The sequence shown here is derived from an EMBL/GenBank/DDBJ whole genome shotgun (WGS) entry which is preliminary data.</text>
</comment>
<dbReference type="PANTHER" id="PTHR42743:SF2">
    <property type="entry name" value="AMINODEOXYCHORISMATE LYASE"/>
    <property type="match status" value="1"/>
</dbReference>
<sequence length="268" mass="29751">MYWVNGQLTDSISLSDRSFQYGDGCFTTMLTVNGVISHWDKHIQRMEACLDALQISLPDWNMVEKWLEKAAYSQGKAGLKLHISRGEGGRGYSPTQVTSPNVTISAFHFPAHYEKWCREGVNLGICHKRLGINPMLAGHKHNNRLEQILMKADIEQQGYSDGIALDCEGHVVETTMANVFWCRDGKLYTPTLTKTGVAGVMRRVVLEQASKKGLLVCEGEYTLSDLLTADEVFITNSILGVAPVTAIAEQRYAIGHITKTIQETPSCD</sequence>
<dbReference type="InterPro" id="IPR043131">
    <property type="entry name" value="BCAT-like_N"/>
</dbReference>
<evidence type="ECO:0000256" key="10">
    <source>
        <dbReference type="ARBA" id="ARBA00054027"/>
    </source>
</evidence>
<dbReference type="SUPFAM" id="SSF56752">
    <property type="entry name" value="D-aminoacid aminotransferase-like PLP-dependent enzymes"/>
    <property type="match status" value="1"/>
</dbReference>
<dbReference type="NCBIfam" id="NF004761">
    <property type="entry name" value="PRK06092.1"/>
    <property type="match status" value="1"/>
</dbReference>
<comment type="catalytic activity">
    <reaction evidence="9">
        <text>4-amino-4-deoxychorismate = 4-aminobenzoate + pyruvate + H(+)</text>
        <dbReference type="Rhea" id="RHEA:16201"/>
        <dbReference type="ChEBI" id="CHEBI:15361"/>
        <dbReference type="ChEBI" id="CHEBI:15378"/>
        <dbReference type="ChEBI" id="CHEBI:17836"/>
        <dbReference type="ChEBI" id="CHEBI:58406"/>
        <dbReference type="EC" id="4.1.3.38"/>
    </reaction>
</comment>
<dbReference type="GO" id="GO:0030170">
    <property type="term" value="F:pyridoxal phosphate binding"/>
    <property type="evidence" value="ECO:0007669"/>
    <property type="project" value="InterPro"/>
</dbReference>
<dbReference type="PROSITE" id="PS00770">
    <property type="entry name" value="AA_TRANSFER_CLASS_4"/>
    <property type="match status" value="1"/>
</dbReference>
<evidence type="ECO:0000256" key="14">
    <source>
        <dbReference type="RuleBase" id="RU004516"/>
    </source>
</evidence>
<dbReference type="OrthoDB" id="9805628at2"/>
<dbReference type="Gene3D" id="3.20.10.10">
    <property type="entry name" value="D-amino Acid Aminotransferase, subunit A, domain 2"/>
    <property type="match status" value="1"/>
</dbReference>
<evidence type="ECO:0000313" key="15">
    <source>
        <dbReference type="EMBL" id="KOO03750.1"/>
    </source>
</evidence>
<dbReference type="GO" id="GO:0008153">
    <property type="term" value="P:4-aminobenzoate biosynthetic process"/>
    <property type="evidence" value="ECO:0007669"/>
    <property type="project" value="UniProtKB-UniRule"/>
</dbReference>
<dbReference type="EC" id="4.1.3.38" evidence="8 12"/>
<comment type="pathway">
    <text evidence="7">Cofactor biosynthesis; tetrahydrofolate biosynthesis; 4-aminobenzoate from chorismate: step 2/2.</text>
</comment>
<evidence type="ECO:0000256" key="9">
    <source>
        <dbReference type="ARBA" id="ARBA00049529"/>
    </source>
</evidence>